<dbReference type="SUPFAM" id="SSF48179">
    <property type="entry name" value="6-phosphogluconate dehydrogenase C-terminal domain-like"/>
    <property type="match status" value="1"/>
</dbReference>
<dbReference type="GO" id="GO:0051287">
    <property type="term" value="F:NAD binding"/>
    <property type="evidence" value="ECO:0007669"/>
    <property type="project" value="InterPro"/>
</dbReference>
<accession>A0A6A7Y9Q8</accession>
<dbReference type="InterPro" id="IPR036291">
    <property type="entry name" value="NAD(P)-bd_dom_sf"/>
</dbReference>
<dbReference type="PANTHER" id="PTHR43060">
    <property type="entry name" value="3-HYDROXYISOBUTYRATE DEHYDROGENASE-LIKE 1, MITOCHONDRIAL-RELATED"/>
    <property type="match status" value="1"/>
</dbReference>
<feature type="domain" description="3-hydroxyisobutyrate dehydrogenase-like NAD-binding" evidence="5">
    <location>
        <begin position="163"/>
        <end position="284"/>
    </location>
</feature>
<evidence type="ECO:0000313" key="6">
    <source>
        <dbReference type="EMBL" id="MQT15626.1"/>
    </source>
</evidence>
<dbReference type="Proteomes" id="UP000332515">
    <property type="component" value="Unassembled WGS sequence"/>
</dbReference>
<dbReference type="Pfam" id="PF03446">
    <property type="entry name" value="NAD_binding_2"/>
    <property type="match status" value="1"/>
</dbReference>
<evidence type="ECO:0000256" key="1">
    <source>
        <dbReference type="ARBA" id="ARBA00023002"/>
    </source>
</evidence>
<dbReference type="Gene3D" id="1.10.1040.10">
    <property type="entry name" value="N-(1-d-carboxylethyl)-l-norvaline Dehydrogenase, domain 2"/>
    <property type="match status" value="1"/>
</dbReference>
<dbReference type="InterPro" id="IPR006115">
    <property type="entry name" value="6PGDH_NADP-bd"/>
</dbReference>
<dbReference type="RefSeq" id="WP_153491376.1">
    <property type="nucleotide sequence ID" value="NZ_VWNA01000003.1"/>
</dbReference>
<organism evidence="6 7">
    <name type="scientific">Segnochrobactrum spirostomi</name>
    <dbReference type="NCBI Taxonomy" id="2608987"/>
    <lineage>
        <taxon>Bacteria</taxon>
        <taxon>Pseudomonadati</taxon>
        <taxon>Pseudomonadota</taxon>
        <taxon>Alphaproteobacteria</taxon>
        <taxon>Hyphomicrobiales</taxon>
        <taxon>Segnochrobactraceae</taxon>
        <taxon>Segnochrobactrum</taxon>
    </lineage>
</organism>
<reference evidence="6 7" key="1">
    <citation type="submission" date="2019-09" db="EMBL/GenBank/DDBJ databases">
        <title>Segnochrobactrum spirostomi gen. nov., sp. nov., isolated from the ciliate Spirostomum cf. yagiui and description of a novel family, Segnochrobactraceae fam. nov. within the order Rhizobiales of the class Alphaproteobacteria.</title>
        <authorList>
            <person name="Akter S."/>
            <person name="Shazib S.U.A."/>
            <person name="Shin M.K."/>
        </authorList>
    </citation>
    <scope>NUCLEOTIDE SEQUENCE [LARGE SCALE GENOMIC DNA]</scope>
    <source>
        <strain evidence="6 7">Sp-1</strain>
    </source>
</reference>
<dbReference type="Gene3D" id="3.40.50.720">
    <property type="entry name" value="NAD(P)-binding Rossmann-like Domain"/>
    <property type="match status" value="1"/>
</dbReference>
<evidence type="ECO:0000256" key="2">
    <source>
        <dbReference type="ARBA" id="ARBA00023027"/>
    </source>
</evidence>
<dbReference type="InterPro" id="IPR029154">
    <property type="entry name" value="HIBADH-like_NADP-bd"/>
</dbReference>
<keyword evidence="1" id="KW-0560">Oxidoreductase</keyword>
<dbReference type="PANTHER" id="PTHR43060:SF15">
    <property type="entry name" value="3-HYDROXYISOBUTYRATE DEHYDROGENASE-LIKE 1, MITOCHONDRIAL-RELATED"/>
    <property type="match status" value="1"/>
</dbReference>
<dbReference type="AlphaFoldDB" id="A0A6A7Y9Q8"/>
<keyword evidence="7" id="KW-1185">Reference proteome</keyword>
<feature type="active site" evidence="3">
    <location>
        <position position="169"/>
    </location>
</feature>
<comment type="caution">
    <text evidence="6">The sequence shown here is derived from an EMBL/GenBank/DDBJ whole genome shotgun (WGS) entry which is preliminary data.</text>
</comment>
<dbReference type="Pfam" id="PF14833">
    <property type="entry name" value="NAD_binding_11"/>
    <property type="match status" value="1"/>
</dbReference>
<protein>
    <submittedName>
        <fullName evidence="6">NAD(P)-dependent oxidoreductase</fullName>
    </submittedName>
</protein>
<sequence length="290" mass="29478">MTDSVLFIGAGRMGGLMAARLADSGVPIAVADLSEGALEPFRARGLPTATTGADLPGDIVITMLPTDRHVRDALVGPGGACTTIPRAIVVDMSSAAPASTVSLAGDLAAIGTEMLDAPVSGGMAGARAGTLIAMVGGDKAAFARIRPLMERMCGEVFHLGPVGSGHIVKALNNFLSAATLWTATEALIVGTRLGLDPDAMLKVWTAGSGKSHATEVKLPRHVLTGTFDFGQSLDLFCKDIGIAADLARRADTETPGLDALIALWGAARDRLGGGADITAIARMLDPDAGG</sequence>
<dbReference type="InterPro" id="IPR015815">
    <property type="entry name" value="HIBADH-related"/>
</dbReference>
<dbReference type="InterPro" id="IPR013328">
    <property type="entry name" value="6PGD_dom2"/>
</dbReference>
<evidence type="ECO:0000256" key="3">
    <source>
        <dbReference type="PIRSR" id="PIRSR000103-1"/>
    </source>
</evidence>
<evidence type="ECO:0000259" key="5">
    <source>
        <dbReference type="Pfam" id="PF14833"/>
    </source>
</evidence>
<dbReference type="PIRSF" id="PIRSF000103">
    <property type="entry name" value="HIBADH"/>
    <property type="match status" value="1"/>
</dbReference>
<name>A0A6A7Y9Q8_9HYPH</name>
<proteinExistence type="predicted"/>
<dbReference type="GO" id="GO:0016491">
    <property type="term" value="F:oxidoreductase activity"/>
    <property type="evidence" value="ECO:0007669"/>
    <property type="project" value="UniProtKB-KW"/>
</dbReference>
<feature type="domain" description="6-phosphogluconate dehydrogenase NADP-binding" evidence="4">
    <location>
        <begin position="5"/>
        <end position="160"/>
    </location>
</feature>
<dbReference type="InterPro" id="IPR008927">
    <property type="entry name" value="6-PGluconate_DH-like_C_sf"/>
</dbReference>
<dbReference type="GO" id="GO:0050661">
    <property type="term" value="F:NADP binding"/>
    <property type="evidence" value="ECO:0007669"/>
    <property type="project" value="InterPro"/>
</dbReference>
<gene>
    <name evidence="6" type="ORF">F0357_23840</name>
</gene>
<evidence type="ECO:0000259" key="4">
    <source>
        <dbReference type="Pfam" id="PF03446"/>
    </source>
</evidence>
<evidence type="ECO:0000313" key="7">
    <source>
        <dbReference type="Proteomes" id="UP000332515"/>
    </source>
</evidence>
<keyword evidence="2" id="KW-0520">NAD</keyword>
<dbReference type="SUPFAM" id="SSF51735">
    <property type="entry name" value="NAD(P)-binding Rossmann-fold domains"/>
    <property type="match status" value="1"/>
</dbReference>
<dbReference type="EMBL" id="VWNA01000003">
    <property type="protein sequence ID" value="MQT15626.1"/>
    <property type="molecule type" value="Genomic_DNA"/>
</dbReference>